<sequence>MINLMLSMSSGNWSPPPSLCILSSASRMSSPAADDGAVFFCCRRFSMRRSRMPNTVWRFASISRTPPLRRPARRDDGHRSAAGLNPLASSMERSNARMSASLSLHRSPTTARDVESVTRAHSAARNSTARPSAAAAATVRSVAATSSSRMARKEATRGAERSSVAAIFLSWRQ</sequence>
<feature type="region of interest" description="Disordered" evidence="1">
    <location>
        <begin position="67"/>
        <end position="159"/>
    </location>
</feature>
<organism evidence="2 3">
    <name type="scientific">Oryza sativa subsp. japonica</name>
    <name type="common">Rice</name>
    <dbReference type="NCBI Taxonomy" id="39947"/>
    <lineage>
        <taxon>Eukaryota</taxon>
        <taxon>Viridiplantae</taxon>
        <taxon>Streptophyta</taxon>
        <taxon>Embryophyta</taxon>
        <taxon>Tracheophyta</taxon>
        <taxon>Spermatophyta</taxon>
        <taxon>Magnoliopsida</taxon>
        <taxon>Liliopsida</taxon>
        <taxon>Poales</taxon>
        <taxon>Poaceae</taxon>
        <taxon>BOP clade</taxon>
        <taxon>Oryzoideae</taxon>
        <taxon>Oryzeae</taxon>
        <taxon>Oryzinae</taxon>
        <taxon>Oryza</taxon>
        <taxon>Oryza sativa</taxon>
    </lineage>
</organism>
<protein>
    <submittedName>
        <fullName evidence="2">Os06g0639700 protein</fullName>
    </submittedName>
</protein>
<accession>A0A0P0WZ45</accession>
<feature type="compositionally biased region" description="Low complexity" evidence="1">
    <location>
        <begin position="123"/>
        <end position="149"/>
    </location>
</feature>
<reference evidence="3" key="1">
    <citation type="journal article" date="2005" name="Nature">
        <title>The map-based sequence of the rice genome.</title>
        <authorList>
            <consortium name="International rice genome sequencing project (IRGSP)"/>
            <person name="Matsumoto T."/>
            <person name="Wu J."/>
            <person name="Kanamori H."/>
            <person name="Katayose Y."/>
            <person name="Fujisawa M."/>
            <person name="Namiki N."/>
            <person name="Mizuno H."/>
            <person name="Yamamoto K."/>
            <person name="Antonio B.A."/>
            <person name="Baba T."/>
            <person name="Sakata K."/>
            <person name="Nagamura Y."/>
            <person name="Aoki H."/>
            <person name="Arikawa K."/>
            <person name="Arita K."/>
            <person name="Bito T."/>
            <person name="Chiden Y."/>
            <person name="Fujitsuka N."/>
            <person name="Fukunaka R."/>
            <person name="Hamada M."/>
            <person name="Harada C."/>
            <person name="Hayashi A."/>
            <person name="Hijishita S."/>
            <person name="Honda M."/>
            <person name="Hosokawa S."/>
            <person name="Ichikawa Y."/>
            <person name="Idonuma A."/>
            <person name="Iijima M."/>
            <person name="Ikeda M."/>
            <person name="Ikeno M."/>
            <person name="Ito K."/>
            <person name="Ito S."/>
            <person name="Ito T."/>
            <person name="Ito Y."/>
            <person name="Ito Y."/>
            <person name="Iwabuchi A."/>
            <person name="Kamiya K."/>
            <person name="Karasawa W."/>
            <person name="Kurita K."/>
            <person name="Katagiri S."/>
            <person name="Kikuta A."/>
            <person name="Kobayashi H."/>
            <person name="Kobayashi N."/>
            <person name="Machita K."/>
            <person name="Maehara T."/>
            <person name="Masukawa M."/>
            <person name="Mizubayashi T."/>
            <person name="Mukai Y."/>
            <person name="Nagasaki H."/>
            <person name="Nagata Y."/>
            <person name="Naito S."/>
            <person name="Nakashima M."/>
            <person name="Nakama Y."/>
            <person name="Nakamichi Y."/>
            <person name="Nakamura M."/>
            <person name="Meguro A."/>
            <person name="Negishi M."/>
            <person name="Ohta I."/>
            <person name="Ohta T."/>
            <person name="Okamoto M."/>
            <person name="Ono N."/>
            <person name="Saji S."/>
            <person name="Sakaguchi M."/>
            <person name="Sakai K."/>
            <person name="Shibata M."/>
            <person name="Shimokawa T."/>
            <person name="Song J."/>
            <person name="Takazaki Y."/>
            <person name="Terasawa K."/>
            <person name="Tsugane M."/>
            <person name="Tsuji K."/>
            <person name="Ueda S."/>
            <person name="Waki K."/>
            <person name="Yamagata H."/>
            <person name="Yamamoto M."/>
            <person name="Yamamoto S."/>
            <person name="Yamane H."/>
            <person name="Yoshiki S."/>
            <person name="Yoshihara R."/>
            <person name="Yukawa K."/>
            <person name="Zhong H."/>
            <person name="Yano M."/>
            <person name="Yuan Q."/>
            <person name="Ouyang S."/>
            <person name="Liu J."/>
            <person name="Jones K.M."/>
            <person name="Gansberger K."/>
            <person name="Moffat K."/>
            <person name="Hill J."/>
            <person name="Bera J."/>
            <person name="Fadrosh D."/>
            <person name="Jin S."/>
            <person name="Johri S."/>
            <person name="Kim M."/>
            <person name="Overton L."/>
            <person name="Reardon M."/>
            <person name="Tsitrin T."/>
            <person name="Vuong H."/>
            <person name="Weaver B."/>
            <person name="Ciecko A."/>
            <person name="Tallon L."/>
            <person name="Jackson J."/>
            <person name="Pai G."/>
            <person name="Aken S.V."/>
            <person name="Utterback T."/>
            <person name="Reidmuller S."/>
            <person name="Feldblyum T."/>
            <person name="Hsiao J."/>
            <person name="Zismann V."/>
            <person name="Iobst S."/>
            <person name="de Vazeille A.R."/>
            <person name="Buell C.R."/>
            <person name="Ying K."/>
            <person name="Li Y."/>
            <person name="Lu T."/>
            <person name="Huang Y."/>
            <person name="Zhao Q."/>
            <person name="Feng Q."/>
            <person name="Zhang L."/>
            <person name="Zhu J."/>
            <person name="Weng Q."/>
            <person name="Mu J."/>
            <person name="Lu Y."/>
            <person name="Fan D."/>
            <person name="Liu Y."/>
            <person name="Guan J."/>
            <person name="Zhang Y."/>
            <person name="Yu S."/>
            <person name="Liu X."/>
            <person name="Zhang Y."/>
            <person name="Hong G."/>
            <person name="Han B."/>
            <person name="Choisne N."/>
            <person name="Demange N."/>
            <person name="Orjeda G."/>
            <person name="Samain S."/>
            <person name="Cattolico L."/>
            <person name="Pelletier E."/>
            <person name="Couloux A."/>
            <person name="Segurens B."/>
            <person name="Wincker P."/>
            <person name="D'Hont A."/>
            <person name="Scarpelli C."/>
            <person name="Weissenbach J."/>
            <person name="Salanoubat M."/>
            <person name="Quetier F."/>
            <person name="Yu Y."/>
            <person name="Kim H.R."/>
            <person name="Rambo T."/>
            <person name="Currie J."/>
            <person name="Collura K."/>
            <person name="Luo M."/>
            <person name="Yang T."/>
            <person name="Ammiraju J.S.S."/>
            <person name="Engler F."/>
            <person name="Soderlund C."/>
            <person name="Wing R.A."/>
            <person name="Palmer L.E."/>
            <person name="de la Bastide M."/>
            <person name="Spiegel L."/>
            <person name="Nascimento L."/>
            <person name="Zutavern T."/>
            <person name="O'Shaughnessy A."/>
            <person name="Dike S."/>
            <person name="Dedhia N."/>
            <person name="Preston R."/>
            <person name="Balija V."/>
            <person name="McCombie W.R."/>
            <person name="Chow T."/>
            <person name="Chen H."/>
            <person name="Chung M."/>
            <person name="Chen C."/>
            <person name="Shaw J."/>
            <person name="Wu H."/>
            <person name="Hsiao K."/>
            <person name="Chao Y."/>
            <person name="Chu M."/>
            <person name="Cheng C."/>
            <person name="Hour A."/>
            <person name="Lee P."/>
            <person name="Lin S."/>
            <person name="Lin Y."/>
            <person name="Liou J."/>
            <person name="Liu S."/>
            <person name="Hsing Y."/>
            <person name="Raghuvanshi S."/>
            <person name="Mohanty A."/>
            <person name="Bharti A.K."/>
            <person name="Gaur A."/>
            <person name="Gupta V."/>
            <person name="Kumar D."/>
            <person name="Ravi V."/>
            <person name="Vij S."/>
            <person name="Kapur A."/>
            <person name="Khurana P."/>
            <person name="Khurana P."/>
            <person name="Khurana J.P."/>
            <person name="Tyagi A.K."/>
            <person name="Gaikwad K."/>
            <person name="Singh A."/>
            <person name="Dalal V."/>
            <person name="Srivastava S."/>
            <person name="Dixit A."/>
            <person name="Pal A.K."/>
            <person name="Ghazi I.A."/>
            <person name="Yadav M."/>
            <person name="Pandit A."/>
            <person name="Bhargava A."/>
            <person name="Sureshbabu K."/>
            <person name="Batra K."/>
            <person name="Sharma T.R."/>
            <person name="Mohapatra T."/>
            <person name="Singh N.K."/>
            <person name="Messing J."/>
            <person name="Nelson A.B."/>
            <person name="Fuks G."/>
            <person name="Kavchok S."/>
            <person name="Keizer G."/>
            <person name="Linton E."/>
            <person name="Llaca V."/>
            <person name="Song R."/>
            <person name="Tanyolac B."/>
            <person name="Young S."/>
            <person name="Ho-Il K."/>
            <person name="Hahn J.H."/>
            <person name="Sangsakoo G."/>
            <person name="Vanavichit A."/>
            <person name="de Mattos Luiz.A.T."/>
            <person name="Zimmer P.D."/>
            <person name="Malone G."/>
            <person name="Dellagostin O."/>
            <person name="de Oliveira A.C."/>
            <person name="Bevan M."/>
            <person name="Bancroft I."/>
            <person name="Minx P."/>
            <person name="Cordum H."/>
            <person name="Wilson R."/>
            <person name="Cheng Z."/>
            <person name="Jin W."/>
            <person name="Jiang J."/>
            <person name="Leong S.A."/>
            <person name="Iwama H."/>
            <person name="Gojobori T."/>
            <person name="Itoh T."/>
            <person name="Niimura Y."/>
            <person name="Fujii Y."/>
            <person name="Habara T."/>
            <person name="Sakai H."/>
            <person name="Sato Y."/>
            <person name="Wilson G."/>
            <person name="Kumar K."/>
            <person name="McCouch S."/>
            <person name="Juretic N."/>
            <person name="Hoen D."/>
            <person name="Wright S."/>
            <person name="Bruskiewich R."/>
            <person name="Bureau T."/>
            <person name="Miyao A."/>
            <person name="Hirochika H."/>
            <person name="Nishikawa T."/>
            <person name="Kadowaki K."/>
            <person name="Sugiura M."/>
            <person name="Burr B."/>
            <person name="Sasaki T."/>
        </authorList>
    </citation>
    <scope>NUCLEOTIDE SEQUENCE [LARGE SCALE GENOMIC DNA]</scope>
    <source>
        <strain evidence="3">cv. Nipponbare</strain>
    </source>
</reference>
<name>A0A0P0WZ45_ORYSJ</name>
<keyword evidence="3" id="KW-1185">Reference proteome</keyword>
<feature type="compositionally biased region" description="Polar residues" evidence="1">
    <location>
        <begin position="87"/>
        <end position="110"/>
    </location>
</feature>
<dbReference type="Gramene" id="Os06t0639700-00">
    <property type="protein sequence ID" value="Os06t0639700-00"/>
    <property type="gene ID" value="Os06g0639700"/>
</dbReference>
<dbReference type="Proteomes" id="UP000059680">
    <property type="component" value="Chromosome 6"/>
</dbReference>
<evidence type="ECO:0000256" key="1">
    <source>
        <dbReference type="SAM" id="MobiDB-lite"/>
    </source>
</evidence>
<dbReference type="EMBL" id="AP014962">
    <property type="protein sequence ID" value="BAS98799.1"/>
    <property type="molecule type" value="Genomic_DNA"/>
</dbReference>
<dbReference type="InParanoid" id="A0A0P0WZ45"/>
<proteinExistence type="predicted"/>
<gene>
    <name evidence="2" type="ordered locus">Os06g0639700</name>
    <name evidence="2" type="ORF">OSNPB_060639700</name>
</gene>
<dbReference type="PaxDb" id="39947-A0A0P0WZ45"/>
<evidence type="ECO:0000313" key="3">
    <source>
        <dbReference type="Proteomes" id="UP000059680"/>
    </source>
</evidence>
<dbReference type="AlphaFoldDB" id="A0A0P0WZ45"/>
<reference evidence="2 3" key="3">
    <citation type="journal article" date="2013" name="Rice">
        <title>Improvement of the Oryza sativa Nipponbare reference genome using next generation sequence and optical map data.</title>
        <authorList>
            <person name="Kawahara Y."/>
            <person name="de la Bastide M."/>
            <person name="Hamilton J.P."/>
            <person name="Kanamori H."/>
            <person name="McCombie W.R."/>
            <person name="Ouyang S."/>
            <person name="Schwartz D.C."/>
            <person name="Tanaka T."/>
            <person name="Wu J."/>
            <person name="Zhou S."/>
            <person name="Childs K.L."/>
            <person name="Davidson R.M."/>
            <person name="Lin H."/>
            <person name="Quesada-Ocampo L."/>
            <person name="Vaillancourt B."/>
            <person name="Sakai H."/>
            <person name="Lee S.S."/>
            <person name="Kim J."/>
            <person name="Numa H."/>
            <person name="Itoh T."/>
            <person name="Buell C.R."/>
            <person name="Matsumoto T."/>
        </authorList>
    </citation>
    <scope>NUCLEOTIDE SEQUENCE [LARGE SCALE GENOMIC DNA]</scope>
    <source>
        <strain evidence="3">cv. Nipponbare</strain>
    </source>
</reference>
<reference evidence="2 3" key="2">
    <citation type="journal article" date="2013" name="Plant Cell Physiol.">
        <title>Rice Annotation Project Database (RAP-DB): an integrative and interactive database for rice genomics.</title>
        <authorList>
            <person name="Sakai H."/>
            <person name="Lee S.S."/>
            <person name="Tanaka T."/>
            <person name="Numa H."/>
            <person name="Kim J."/>
            <person name="Kawahara Y."/>
            <person name="Wakimoto H."/>
            <person name="Yang C.C."/>
            <person name="Iwamoto M."/>
            <person name="Abe T."/>
            <person name="Yamada Y."/>
            <person name="Muto A."/>
            <person name="Inokuchi H."/>
            <person name="Ikemura T."/>
            <person name="Matsumoto T."/>
            <person name="Sasaki T."/>
            <person name="Itoh T."/>
        </authorList>
    </citation>
    <scope>NUCLEOTIDE SEQUENCE [LARGE SCALE GENOMIC DNA]</scope>
    <source>
        <strain evidence="3">cv. Nipponbare</strain>
    </source>
</reference>
<evidence type="ECO:0000313" key="2">
    <source>
        <dbReference type="EMBL" id="BAS98799.1"/>
    </source>
</evidence>